<reference evidence="3" key="1">
    <citation type="submission" date="2018-05" db="EMBL/GenBank/DDBJ databases">
        <title>Draft genome of Mucuna pruriens seed.</title>
        <authorList>
            <person name="Nnadi N.E."/>
            <person name="Vos R."/>
            <person name="Hasami M.H."/>
            <person name="Devisetty U.K."/>
            <person name="Aguiy J.C."/>
        </authorList>
    </citation>
    <scope>NUCLEOTIDE SEQUENCE [LARGE SCALE GENOMIC DNA]</scope>
    <source>
        <strain evidence="3">JCA_2017</strain>
    </source>
</reference>
<protein>
    <recommendedName>
        <fullName evidence="5">Gypsy retrotransposon integrase-like protein 1</fullName>
    </recommendedName>
</protein>
<name>A0A371EVQ9_MUCPR</name>
<dbReference type="AlphaFoldDB" id="A0A371EVQ9"/>
<organism evidence="3 4">
    <name type="scientific">Mucuna pruriens</name>
    <name type="common">Velvet bean</name>
    <name type="synonym">Dolichos pruriens</name>
    <dbReference type="NCBI Taxonomy" id="157652"/>
    <lineage>
        <taxon>Eukaryota</taxon>
        <taxon>Viridiplantae</taxon>
        <taxon>Streptophyta</taxon>
        <taxon>Embryophyta</taxon>
        <taxon>Tracheophyta</taxon>
        <taxon>Spermatophyta</taxon>
        <taxon>Magnoliopsida</taxon>
        <taxon>eudicotyledons</taxon>
        <taxon>Gunneridae</taxon>
        <taxon>Pentapetalae</taxon>
        <taxon>rosids</taxon>
        <taxon>fabids</taxon>
        <taxon>Fabales</taxon>
        <taxon>Fabaceae</taxon>
        <taxon>Papilionoideae</taxon>
        <taxon>50 kb inversion clade</taxon>
        <taxon>NPAAA clade</taxon>
        <taxon>indigoferoid/millettioid clade</taxon>
        <taxon>Phaseoleae</taxon>
        <taxon>Mucuna</taxon>
    </lineage>
</organism>
<dbReference type="EMBL" id="QJKJ01011839">
    <property type="protein sequence ID" value="RDX70091.1"/>
    <property type="molecule type" value="Genomic_DNA"/>
</dbReference>
<feature type="domain" description="Integrase zinc-binding" evidence="2">
    <location>
        <begin position="110"/>
        <end position="163"/>
    </location>
</feature>
<dbReference type="Gene3D" id="3.30.420.10">
    <property type="entry name" value="Ribonuclease H-like superfamily/Ribonuclease H"/>
    <property type="match status" value="1"/>
</dbReference>
<evidence type="ECO:0000259" key="1">
    <source>
        <dbReference type="Pfam" id="PF13456"/>
    </source>
</evidence>
<dbReference type="PANTHER" id="PTHR48475:SF1">
    <property type="entry name" value="RNASE H TYPE-1 DOMAIN-CONTAINING PROTEIN"/>
    <property type="match status" value="1"/>
</dbReference>
<feature type="domain" description="RNase H type-1" evidence="1">
    <location>
        <begin position="1"/>
        <end position="28"/>
    </location>
</feature>
<evidence type="ECO:0000259" key="2">
    <source>
        <dbReference type="Pfam" id="PF17921"/>
    </source>
</evidence>
<dbReference type="OrthoDB" id="1736889at2759"/>
<dbReference type="Gene3D" id="1.10.340.70">
    <property type="match status" value="1"/>
</dbReference>
<dbReference type="Pfam" id="PF13456">
    <property type="entry name" value="RVT_3"/>
    <property type="match status" value="1"/>
</dbReference>
<dbReference type="Proteomes" id="UP000257109">
    <property type="component" value="Unassembled WGS sequence"/>
</dbReference>
<dbReference type="Pfam" id="PF17921">
    <property type="entry name" value="Integrase_H2C2"/>
    <property type="match status" value="1"/>
</dbReference>
<keyword evidence="4" id="KW-1185">Reference proteome</keyword>
<accession>A0A371EVQ9</accession>
<evidence type="ECO:0000313" key="4">
    <source>
        <dbReference type="Proteomes" id="UP000257109"/>
    </source>
</evidence>
<proteinExistence type="predicted"/>
<dbReference type="InterPro" id="IPR041588">
    <property type="entry name" value="Integrase_H2C2"/>
</dbReference>
<dbReference type="GO" id="GO:0004523">
    <property type="term" value="F:RNA-DNA hybrid ribonuclease activity"/>
    <property type="evidence" value="ECO:0007669"/>
    <property type="project" value="InterPro"/>
</dbReference>
<gene>
    <name evidence="3" type="ORF">CR513_50704</name>
</gene>
<dbReference type="PANTHER" id="PTHR48475">
    <property type="entry name" value="RIBONUCLEASE H"/>
    <property type="match status" value="1"/>
</dbReference>
<dbReference type="InterPro" id="IPR036397">
    <property type="entry name" value="RNaseH_sf"/>
</dbReference>
<evidence type="ECO:0008006" key="5">
    <source>
        <dbReference type="Google" id="ProtNLM"/>
    </source>
</evidence>
<sequence>MELSEHFDKISFHYVPRDENQMADALATLSAMLQVNQGKEMTIHVQQQTRMAQCQQVGEAEIEANPEGCLSPKATENDKRTLRRLATGFLLSGVILYKRSDDSTLLRYVDDCEAREIMEEVHGGAFGTHANGHALARKILRARYYWSKMESDCCQHVKRCMKC</sequence>
<evidence type="ECO:0000313" key="3">
    <source>
        <dbReference type="EMBL" id="RDX70091.1"/>
    </source>
</evidence>
<dbReference type="GO" id="GO:0003676">
    <property type="term" value="F:nucleic acid binding"/>
    <property type="evidence" value="ECO:0007669"/>
    <property type="project" value="InterPro"/>
</dbReference>
<comment type="caution">
    <text evidence="3">The sequence shown here is derived from an EMBL/GenBank/DDBJ whole genome shotgun (WGS) entry which is preliminary data.</text>
</comment>
<dbReference type="InterPro" id="IPR002156">
    <property type="entry name" value="RNaseH_domain"/>
</dbReference>
<feature type="non-terminal residue" evidence="3">
    <location>
        <position position="1"/>
    </location>
</feature>